<name>A0ACB9Z0A2_9PEZI</name>
<accession>A0ACB9Z0A2</accession>
<protein>
    <submittedName>
        <fullName evidence="1">Uncharacterized protein</fullName>
    </submittedName>
</protein>
<organism evidence="1 2">
    <name type="scientific">Hypoxylon rubiginosum</name>
    <dbReference type="NCBI Taxonomy" id="110542"/>
    <lineage>
        <taxon>Eukaryota</taxon>
        <taxon>Fungi</taxon>
        <taxon>Dikarya</taxon>
        <taxon>Ascomycota</taxon>
        <taxon>Pezizomycotina</taxon>
        <taxon>Sordariomycetes</taxon>
        <taxon>Xylariomycetidae</taxon>
        <taxon>Xylariales</taxon>
        <taxon>Hypoxylaceae</taxon>
        <taxon>Hypoxylon</taxon>
    </lineage>
</organism>
<sequence>MEPPKNYESDELDDGEYTTSSSVASSPSPEEEHAVAEPLFGRFKELPPELRLQIWRAAIPTPGINFFNVHCIPNDHPGANRSTSPCWLYLDLRRLSVDDDDAAVSEYDPSAWQARANLVAVCREARAVCSVQDADAETITLTRPKRGLFVRAGDGQLRKLVPAHPAADDEEEGAPARPAPERLERRRVRVHRNEVLSLSVENCSFNLPYEEEPVEEGGGNVRSHRDDDADDDDADDDDDDDEDLGWTYDPQLMPGIPLGIPESRRCLNVARHPKQFPIHIVDLVSNNDENETDFVLCMSDGHPIEFDDFLFSLWEGCPVFWDRFDDCYLQLRWSINANSLMKVAPEKNDIRARYLRSSLLRSSKRPAQLF</sequence>
<evidence type="ECO:0000313" key="1">
    <source>
        <dbReference type="EMBL" id="KAI4864719.1"/>
    </source>
</evidence>
<keyword evidence="2" id="KW-1185">Reference proteome</keyword>
<gene>
    <name evidence="1" type="ORF">F4820DRAFT_326961</name>
</gene>
<dbReference type="Proteomes" id="UP001497700">
    <property type="component" value="Unassembled WGS sequence"/>
</dbReference>
<dbReference type="EMBL" id="MU393482">
    <property type="protein sequence ID" value="KAI4864719.1"/>
    <property type="molecule type" value="Genomic_DNA"/>
</dbReference>
<proteinExistence type="predicted"/>
<comment type="caution">
    <text evidence="1">The sequence shown here is derived from an EMBL/GenBank/DDBJ whole genome shotgun (WGS) entry which is preliminary data.</text>
</comment>
<reference evidence="1 2" key="1">
    <citation type="journal article" date="2022" name="New Phytol.">
        <title>Ecological generalism drives hyperdiversity of secondary metabolite gene clusters in xylarialean endophytes.</title>
        <authorList>
            <person name="Franco M.E.E."/>
            <person name="Wisecaver J.H."/>
            <person name="Arnold A.E."/>
            <person name="Ju Y.M."/>
            <person name="Slot J.C."/>
            <person name="Ahrendt S."/>
            <person name="Moore L.P."/>
            <person name="Eastman K.E."/>
            <person name="Scott K."/>
            <person name="Konkel Z."/>
            <person name="Mondo S.J."/>
            <person name="Kuo A."/>
            <person name="Hayes R.D."/>
            <person name="Haridas S."/>
            <person name="Andreopoulos B."/>
            <person name="Riley R."/>
            <person name="LaButti K."/>
            <person name="Pangilinan J."/>
            <person name="Lipzen A."/>
            <person name="Amirebrahimi M."/>
            <person name="Yan J."/>
            <person name="Adam C."/>
            <person name="Keymanesh K."/>
            <person name="Ng V."/>
            <person name="Louie K."/>
            <person name="Northen T."/>
            <person name="Drula E."/>
            <person name="Henrissat B."/>
            <person name="Hsieh H.M."/>
            <person name="Youens-Clark K."/>
            <person name="Lutzoni F."/>
            <person name="Miadlikowska J."/>
            <person name="Eastwood D.C."/>
            <person name="Hamelin R.C."/>
            <person name="Grigoriev I.V."/>
            <person name="U'Ren J.M."/>
        </authorList>
    </citation>
    <scope>NUCLEOTIDE SEQUENCE [LARGE SCALE GENOMIC DNA]</scope>
    <source>
        <strain evidence="1 2">CBS 119005</strain>
    </source>
</reference>
<evidence type="ECO:0000313" key="2">
    <source>
        <dbReference type="Proteomes" id="UP001497700"/>
    </source>
</evidence>